<name>A0ABP0BV34_9PEZI</name>
<evidence type="ECO:0000313" key="2">
    <source>
        <dbReference type="EMBL" id="CAK7223543.1"/>
    </source>
</evidence>
<feature type="region of interest" description="Disordered" evidence="1">
    <location>
        <begin position="60"/>
        <end position="89"/>
    </location>
</feature>
<protein>
    <submittedName>
        <fullName evidence="2">Uncharacterized protein</fullName>
    </submittedName>
</protein>
<keyword evidence="3" id="KW-1185">Reference proteome</keyword>
<feature type="compositionally biased region" description="Polar residues" evidence="1">
    <location>
        <begin position="64"/>
        <end position="77"/>
    </location>
</feature>
<reference evidence="2 3" key="1">
    <citation type="submission" date="2024-01" db="EMBL/GenBank/DDBJ databases">
        <authorList>
            <person name="Allen C."/>
            <person name="Tagirdzhanova G."/>
        </authorList>
    </citation>
    <scope>NUCLEOTIDE SEQUENCE [LARGE SCALE GENOMIC DNA]</scope>
</reference>
<sequence length="356" mass="39279">MQIVNSTRYGQQASGAARRQTTADSDVSGPVNFAAANVQPVQSDEQPTQFDAMEIDRHWERPSGTANGQLADTNGNESMGPEEGSESIHKSADMKIQLNAQYRYVNETFLNVHNISAAAGEEYDEDMAWSYLSSRLAENAGQALSGVYVQSQEAAEVIVDYVEKGKIKQVTERTAGSSINPQSGDVYVYREGGSVHRWKDSRSWTSSRKGASQGDLIYREVKKTPKDGSTPSSRGGKIENIEVTEDNCERTLFVEPQDLVFNTIGKENVAKELVFGLVTGDNLLVNGLVKRTIKVHRVSQGVRTSAMKRSQVRHKRKGESVQSRQCGDVWTVVSYYNIGDVLRDKVLPIIAPAKQQ</sequence>
<feature type="region of interest" description="Disordered" evidence="1">
    <location>
        <begin position="1"/>
        <end position="27"/>
    </location>
</feature>
<dbReference type="Pfam" id="PF09729">
    <property type="entry name" value="Gti1_Pac2"/>
    <property type="match status" value="1"/>
</dbReference>
<organism evidence="2 3">
    <name type="scientific">Sporothrix eucalyptigena</name>
    <dbReference type="NCBI Taxonomy" id="1812306"/>
    <lineage>
        <taxon>Eukaryota</taxon>
        <taxon>Fungi</taxon>
        <taxon>Dikarya</taxon>
        <taxon>Ascomycota</taxon>
        <taxon>Pezizomycotina</taxon>
        <taxon>Sordariomycetes</taxon>
        <taxon>Sordariomycetidae</taxon>
        <taxon>Ophiostomatales</taxon>
        <taxon>Ophiostomataceae</taxon>
        <taxon>Sporothrix</taxon>
    </lineage>
</organism>
<comment type="caution">
    <text evidence="2">The sequence shown here is derived from an EMBL/GenBank/DDBJ whole genome shotgun (WGS) entry which is preliminary data.</text>
</comment>
<gene>
    <name evidence="2" type="ORF">SEUCBS140593_005272</name>
</gene>
<evidence type="ECO:0000256" key="1">
    <source>
        <dbReference type="SAM" id="MobiDB-lite"/>
    </source>
</evidence>
<evidence type="ECO:0000313" key="3">
    <source>
        <dbReference type="Proteomes" id="UP001642482"/>
    </source>
</evidence>
<dbReference type="InterPro" id="IPR018608">
    <property type="entry name" value="Gti1/Pac2"/>
</dbReference>
<proteinExistence type="predicted"/>
<feature type="compositionally biased region" description="Polar residues" evidence="1">
    <location>
        <begin position="1"/>
        <end position="25"/>
    </location>
</feature>
<dbReference type="EMBL" id="CAWUHD010000050">
    <property type="protein sequence ID" value="CAK7223543.1"/>
    <property type="molecule type" value="Genomic_DNA"/>
</dbReference>
<accession>A0ABP0BV34</accession>
<dbReference type="Proteomes" id="UP001642482">
    <property type="component" value="Unassembled WGS sequence"/>
</dbReference>